<accession>A0AAW1KXY3</accession>
<dbReference type="SFLD" id="SFLDG00358">
    <property type="entry name" value="Main_(cytGST)"/>
    <property type="match status" value="1"/>
</dbReference>
<dbReference type="PANTHER" id="PTHR11260">
    <property type="entry name" value="GLUTATHIONE S-TRANSFERASE, GST, SUPERFAMILY, GST DOMAIN CONTAINING"/>
    <property type="match status" value="1"/>
</dbReference>
<comment type="similarity">
    <text evidence="4">Belongs to the GST superfamily.</text>
</comment>
<keyword evidence="8" id="KW-1185">Reference proteome</keyword>
<dbReference type="InterPro" id="IPR045073">
    <property type="entry name" value="Omega/Tau-like"/>
</dbReference>
<dbReference type="Proteomes" id="UP001443914">
    <property type="component" value="Unassembled WGS sequence"/>
</dbReference>
<dbReference type="SFLD" id="SFLDS00019">
    <property type="entry name" value="Glutathione_Transferase_(cytos"/>
    <property type="match status" value="1"/>
</dbReference>
<dbReference type="AlphaFoldDB" id="A0AAW1KXY3"/>
<dbReference type="InterPro" id="IPR045074">
    <property type="entry name" value="GST_C_Tau"/>
</dbReference>
<reference evidence="7" key="1">
    <citation type="submission" date="2024-03" db="EMBL/GenBank/DDBJ databases">
        <title>WGS assembly of Saponaria officinalis var. Norfolk2.</title>
        <authorList>
            <person name="Jenkins J."/>
            <person name="Shu S."/>
            <person name="Grimwood J."/>
            <person name="Barry K."/>
            <person name="Goodstein D."/>
            <person name="Schmutz J."/>
            <person name="Leebens-Mack J."/>
            <person name="Osbourn A."/>
        </authorList>
    </citation>
    <scope>NUCLEOTIDE SEQUENCE [LARGE SCALE GENOMIC DNA]</scope>
    <source>
        <strain evidence="7">JIC</strain>
    </source>
</reference>
<dbReference type="PROSITE" id="PS51354">
    <property type="entry name" value="GLUTAREDOXIN_2"/>
    <property type="match status" value="1"/>
</dbReference>
<dbReference type="SUPFAM" id="SSF52833">
    <property type="entry name" value="Thioredoxin-like"/>
    <property type="match status" value="1"/>
</dbReference>
<evidence type="ECO:0000259" key="6">
    <source>
        <dbReference type="PROSITE" id="PS50405"/>
    </source>
</evidence>
<keyword evidence="2" id="KW-0808">Transferase</keyword>
<dbReference type="Pfam" id="PF02798">
    <property type="entry name" value="GST_N"/>
    <property type="match status" value="1"/>
</dbReference>
<dbReference type="GO" id="GO:0006749">
    <property type="term" value="P:glutathione metabolic process"/>
    <property type="evidence" value="ECO:0007669"/>
    <property type="project" value="InterPro"/>
</dbReference>
<organism evidence="7 8">
    <name type="scientific">Saponaria officinalis</name>
    <name type="common">Common soapwort</name>
    <name type="synonym">Lychnis saponaria</name>
    <dbReference type="NCBI Taxonomy" id="3572"/>
    <lineage>
        <taxon>Eukaryota</taxon>
        <taxon>Viridiplantae</taxon>
        <taxon>Streptophyta</taxon>
        <taxon>Embryophyta</taxon>
        <taxon>Tracheophyta</taxon>
        <taxon>Spermatophyta</taxon>
        <taxon>Magnoliopsida</taxon>
        <taxon>eudicotyledons</taxon>
        <taxon>Gunneridae</taxon>
        <taxon>Pentapetalae</taxon>
        <taxon>Caryophyllales</taxon>
        <taxon>Caryophyllaceae</taxon>
        <taxon>Caryophylleae</taxon>
        <taxon>Saponaria</taxon>
    </lineage>
</organism>
<comment type="catalytic activity">
    <reaction evidence="3">
        <text>RX + glutathione = an S-substituted glutathione + a halide anion + H(+)</text>
        <dbReference type="Rhea" id="RHEA:16437"/>
        <dbReference type="ChEBI" id="CHEBI:15378"/>
        <dbReference type="ChEBI" id="CHEBI:16042"/>
        <dbReference type="ChEBI" id="CHEBI:17792"/>
        <dbReference type="ChEBI" id="CHEBI:57925"/>
        <dbReference type="ChEBI" id="CHEBI:90779"/>
        <dbReference type="EC" id="2.5.1.18"/>
    </reaction>
</comment>
<evidence type="ECO:0000256" key="4">
    <source>
        <dbReference type="RuleBase" id="RU003494"/>
    </source>
</evidence>
<dbReference type="GO" id="GO:0004364">
    <property type="term" value="F:glutathione transferase activity"/>
    <property type="evidence" value="ECO:0007669"/>
    <property type="project" value="UniProtKB-EC"/>
</dbReference>
<evidence type="ECO:0000256" key="2">
    <source>
        <dbReference type="ARBA" id="ARBA00022679"/>
    </source>
</evidence>
<gene>
    <name evidence="7" type="ORF">RND81_05G154200</name>
</gene>
<evidence type="ECO:0000313" key="7">
    <source>
        <dbReference type="EMBL" id="KAK9725573.1"/>
    </source>
</evidence>
<dbReference type="Pfam" id="PF00043">
    <property type="entry name" value="GST_C"/>
    <property type="match status" value="1"/>
</dbReference>
<dbReference type="InterPro" id="IPR040079">
    <property type="entry name" value="Glutathione_S-Trfase"/>
</dbReference>
<dbReference type="SFLD" id="SFLDG01152">
    <property type="entry name" value="Main.3:_Omega-_and_Tau-like"/>
    <property type="match status" value="1"/>
</dbReference>
<comment type="caution">
    <text evidence="7">The sequence shown here is derived from an EMBL/GenBank/DDBJ whole genome shotgun (WGS) entry which is preliminary data.</text>
</comment>
<feature type="domain" description="GST C-terminal" evidence="6">
    <location>
        <begin position="93"/>
        <end position="216"/>
    </location>
</feature>
<name>A0AAW1KXY3_SAPOF</name>
<proteinExistence type="inferred from homology"/>
<dbReference type="Gene3D" id="1.20.1050.10">
    <property type="match status" value="1"/>
</dbReference>
<dbReference type="PROSITE" id="PS50404">
    <property type="entry name" value="GST_NTER"/>
    <property type="match status" value="1"/>
</dbReference>
<dbReference type="PROSITE" id="PS50405">
    <property type="entry name" value="GST_CTER"/>
    <property type="match status" value="1"/>
</dbReference>
<sequence length="218" mass="25396">MNEKTKMENGVKLFGVWGCPFSTRVEIALQMKGIRYEFVQEDMNNKSEELLKYNPITKKIPVFVHNGQPIIESIVILEYIDDIWKDNPLLPVDPYQRAQARFWAKFFDEKIDTTTSKALPMKGEGTQNSIDELLNNLEILENEMKVGNLFKESTSKFVDIVALFLLYWVPLLQESAHKYIFTREKFPHIYCWADEIFNCSIVSENLPDRVKMLAYLGA</sequence>
<evidence type="ECO:0000259" key="5">
    <source>
        <dbReference type="PROSITE" id="PS50404"/>
    </source>
</evidence>
<dbReference type="InterPro" id="IPR036282">
    <property type="entry name" value="Glutathione-S-Trfase_C_sf"/>
</dbReference>
<dbReference type="EC" id="2.5.1.18" evidence="1"/>
<dbReference type="PANTHER" id="PTHR11260:SF676">
    <property type="entry name" value="GLUTATHIONE S-TRANSFERASE U8"/>
    <property type="match status" value="1"/>
</dbReference>
<dbReference type="CDD" id="cd03058">
    <property type="entry name" value="GST_N_Tau"/>
    <property type="match status" value="1"/>
</dbReference>
<dbReference type="EMBL" id="JBDFQZ010000005">
    <property type="protein sequence ID" value="KAK9725573.1"/>
    <property type="molecule type" value="Genomic_DNA"/>
</dbReference>
<dbReference type="CDD" id="cd03185">
    <property type="entry name" value="GST_C_Tau"/>
    <property type="match status" value="1"/>
</dbReference>
<dbReference type="SUPFAM" id="SSF47616">
    <property type="entry name" value="GST C-terminal domain-like"/>
    <property type="match status" value="1"/>
</dbReference>
<dbReference type="Gene3D" id="3.40.30.10">
    <property type="entry name" value="Glutaredoxin"/>
    <property type="match status" value="1"/>
</dbReference>
<dbReference type="InterPro" id="IPR036249">
    <property type="entry name" value="Thioredoxin-like_sf"/>
</dbReference>
<dbReference type="GO" id="GO:0005737">
    <property type="term" value="C:cytoplasm"/>
    <property type="evidence" value="ECO:0007669"/>
    <property type="project" value="TreeGrafter"/>
</dbReference>
<dbReference type="InterPro" id="IPR004046">
    <property type="entry name" value="GST_C"/>
</dbReference>
<dbReference type="InterPro" id="IPR004045">
    <property type="entry name" value="Glutathione_S-Trfase_N"/>
</dbReference>
<dbReference type="FunFam" id="3.40.30.10:FF:000014">
    <property type="entry name" value="Tau class glutathione S-transferase"/>
    <property type="match status" value="1"/>
</dbReference>
<evidence type="ECO:0000313" key="8">
    <source>
        <dbReference type="Proteomes" id="UP001443914"/>
    </source>
</evidence>
<evidence type="ECO:0000256" key="3">
    <source>
        <dbReference type="ARBA" id="ARBA00047960"/>
    </source>
</evidence>
<feature type="domain" description="GST N-terminal" evidence="5">
    <location>
        <begin position="9"/>
        <end position="88"/>
    </location>
</feature>
<evidence type="ECO:0000256" key="1">
    <source>
        <dbReference type="ARBA" id="ARBA00012452"/>
    </source>
</evidence>
<dbReference type="InterPro" id="IPR010987">
    <property type="entry name" value="Glutathione-S-Trfase_C-like"/>
</dbReference>
<protein>
    <recommendedName>
        <fullName evidence="1">glutathione transferase</fullName>
        <ecNumber evidence="1">2.5.1.18</ecNumber>
    </recommendedName>
</protein>